<evidence type="ECO:0000313" key="3">
    <source>
        <dbReference type="Proteomes" id="UP000226092"/>
    </source>
</evidence>
<dbReference type="KEGG" id="vg:55604676"/>
<feature type="transmembrane region" description="Helical" evidence="1">
    <location>
        <begin position="47"/>
        <end position="69"/>
    </location>
</feature>
<keyword evidence="1" id="KW-0472">Membrane</keyword>
<evidence type="ECO:0000313" key="2">
    <source>
        <dbReference type="EMBL" id="ASU00243.1"/>
    </source>
</evidence>
<feature type="transmembrane region" description="Helical" evidence="1">
    <location>
        <begin position="123"/>
        <end position="147"/>
    </location>
</feature>
<evidence type="ECO:0000256" key="1">
    <source>
        <dbReference type="SAM" id="Phobius"/>
    </source>
</evidence>
<dbReference type="GeneID" id="55604676"/>
<organism evidence="2 3">
    <name type="scientific">Aeromonas phage AS-zj</name>
    <dbReference type="NCBI Taxonomy" id="2024208"/>
    <lineage>
        <taxon>Viruses</taxon>
        <taxon>Duplodnaviria</taxon>
        <taxon>Heunggongvirae</taxon>
        <taxon>Uroviricota</taxon>
        <taxon>Caudoviricetes</taxon>
        <taxon>Pantevenvirales</taxon>
        <taxon>Straboviridae</taxon>
        <taxon>Emmerichvirinae</taxon>
        <taxon>Ceceduovirus</taxon>
        <taxon>Ceceduovirus aszj</taxon>
    </lineage>
</organism>
<dbReference type="RefSeq" id="YP_009834609.1">
    <property type="nucleotide sequence ID" value="NC_048673.1"/>
</dbReference>
<name>A0A223LE62_9CAUD</name>
<sequence>MSIETRVTKVKQRIHEETQRVKSNAIVTWGLFFMAAALASIPASTMYGPIIVGAIVMVMFQYLTMISYAKERVGYLGKAYANPMTLIYIESGIDGVKDLEESIRKWEAMTDNERESANKRINVITVGVLLALISAVSGFFCGLFWILPV</sequence>
<dbReference type="Proteomes" id="UP000226092">
    <property type="component" value="Segment"/>
</dbReference>
<dbReference type="EMBL" id="MF448340">
    <property type="protein sequence ID" value="ASU00243.1"/>
    <property type="molecule type" value="Genomic_DNA"/>
</dbReference>
<accession>A0A223LE62</accession>
<keyword evidence="3" id="KW-1185">Reference proteome</keyword>
<feature type="transmembrane region" description="Helical" evidence="1">
    <location>
        <begin position="21"/>
        <end position="41"/>
    </location>
</feature>
<proteinExistence type="predicted"/>
<keyword evidence="1" id="KW-1133">Transmembrane helix</keyword>
<reference evidence="2 3" key="1">
    <citation type="submission" date="2017-07" db="EMBL/GenBank/DDBJ databases">
        <title>In vitro design and evaluation of phage cocktails against multidrug-resistant Aeromonas salmonicida.</title>
        <authorList>
            <person name="Chen L."/>
            <person name="Yuan S."/>
            <person name="Ma Y."/>
        </authorList>
    </citation>
    <scope>NUCLEOTIDE SEQUENCE [LARGE SCALE GENOMIC DNA]</scope>
</reference>
<keyword evidence="1" id="KW-0812">Transmembrane</keyword>
<protein>
    <submittedName>
        <fullName evidence="2">Uncharacterized protein</fullName>
    </submittedName>
</protein>